<feature type="transmembrane region" description="Helical" evidence="9">
    <location>
        <begin position="174"/>
        <end position="195"/>
    </location>
</feature>
<keyword evidence="7 9" id="KW-1133">Transmembrane helix</keyword>
<dbReference type="PANTHER" id="PTHR13929">
    <property type="entry name" value="1,4-DIHYDROXY-2-NAPHTHOATE OCTAPRENYLTRANSFERASE"/>
    <property type="match status" value="1"/>
</dbReference>
<evidence type="ECO:0000256" key="9">
    <source>
        <dbReference type="SAM" id="Phobius"/>
    </source>
</evidence>
<feature type="transmembrane region" description="Helical" evidence="9">
    <location>
        <begin position="40"/>
        <end position="59"/>
    </location>
</feature>
<dbReference type="GO" id="GO:0009234">
    <property type="term" value="P:menaquinone biosynthetic process"/>
    <property type="evidence" value="ECO:0007669"/>
    <property type="project" value="UniProtKB-UniPathway"/>
</dbReference>
<feature type="transmembrane region" description="Helical" evidence="9">
    <location>
        <begin position="243"/>
        <end position="260"/>
    </location>
</feature>
<feature type="transmembrane region" description="Helical" evidence="9">
    <location>
        <begin position="121"/>
        <end position="138"/>
    </location>
</feature>
<dbReference type="Gene3D" id="1.10.357.140">
    <property type="entry name" value="UbiA prenyltransferase"/>
    <property type="match status" value="1"/>
</dbReference>
<dbReference type="UniPathway" id="UPA00079"/>
<gene>
    <name evidence="10" type="ORF">DET50_10366</name>
</gene>
<dbReference type="PANTHER" id="PTHR13929:SF0">
    <property type="entry name" value="UBIA PRENYLTRANSFERASE DOMAIN-CONTAINING PROTEIN 1"/>
    <property type="match status" value="1"/>
</dbReference>
<dbReference type="InterPro" id="IPR044878">
    <property type="entry name" value="UbiA_sf"/>
</dbReference>
<proteinExistence type="predicted"/>
<evidence type="ECO:0000256" key="4">
    <source>
        <dbReference type="ARBA" id="ARBA00022475"/>
    </source>
</evidence>
<dbReference type="Gene3D" id="1.20.120.1780">
    <property type="entry name" value="UbiA prenyltransferase"/>
    <property type="match status" value="1"/>
</dbReference>
<evidence type="ECO:0000256" key="7">
    <source>
        <dbReference type="ARBA" id="ARBA00022989"/>
    </source>
</evidence>
<keyword evidence="6 9" id="KW-0812">Transmembrane</keyword>
<feature type="transmembrane region" description="Helical" evidence="9">
    <location>
        <begin position="272"/>
        <end position="294"/>
    </location>
</feature>
<accession>A0A366GWB6</accession>
<keyword evidence="3" id="KW-0474">Menaquinone biosynthesis</keyword>
<reference evidence="10 11" key="1">
    <citation type="submission" date="2018-06" db="EMBL/GenBank/DDBJ databases">
        <title>Freshwater and sediment microbial communities from various areas in North America, analyzing microbe dynamics in response to fracking.</title>
        <authorList>
            <person name="Lamendella R."/>
        </authorList>
    </citation>
    <scope>NUCLEOTIDE SEQUENCE [LARGE SCALE GENOMIC DNA]</scope>
    <source>
        <strain evidence="10 11">114J</strain>
    </source>
</reference>
<evidence type="ECO:0000256" key="1">
    <source>
        <dbReference type="ARBA" id="ARBA00004141"/>
    </source>
</evidence>
<dbReference type="GO" id="GO:0016020">
    <property type="term" value="C:membrane"/>
    <property type="evidence" value="ECO:0007669"/>
    <property type="project" value="UniProtKB-SubCell"/>
</dbReference>
<dbReference type="InterPro" id="IPR026046">
    <property type="entry name" value="UBIAD1"/>
</dbReference>
<feature type="transmembrane region" description="Helical" evidence="9">
    <location>
        <begin position="216"/>
        <end position="237"/>
    </location>
</feature>
<dbReference type="Proteomes" id="UP000252995">
    <property type="component" value="Unassembled WGS sequence"/>
</dbReference>
<feature type="transmembrane region" description="Helical" evidence="9">
    <location>
        <begin position="145"/>
        <end position="168"/>
    </location>
</feature>
<dbReference type="OrthoDB" id="3344514at2"/>
<dbReference type="GO" id="GO:0004659">
    <property type="term" value="F:prenyltransferase activity"/>
    <property type="evidence" value="ECO:0007669"/>
    <property type="project" value="InterPro"/>
</dbReference>
<protein>
    <submittedName>
        <fullName evidence="10">1,4-dihydroxy-2-naphthoate octaprenyltransferase</fullName>
    </submittedName>
</protein>
<evidence type="ECO:0000256" key="6">
    <source>
        <dbReference type="ARBA" id="ARBA00022692"/>
    </source>
</evidence>
<dbReference type="STRING" id="379482.SAMN04487961_0459"/>
<dbReference type="AlphaFoldDB" id="A0A366GWB6"/>
<sequence>MSEAAAVVRAFRPNFLVLAPLCAGLGVAVAWQQGGSPALVDTLLVFIGALLAHAAVNLFNEYEDFVSGLDMITRRTPFSGGSGALPEMPSAAKGVLAAAIGTLGLVTAIGLYFLWQRGLPMLVLGVAGIVLVLTYTRWITRRPILCLLAPGLGFGPVMVLGALVALGGRIDTSALLVTLVAQCLVSELLLINQIPDADADQKVGRRHLVITLGRTAASRLVAVLLLGSYVPVLLGVLLGGLPVWSALALLTLPVSLWISRQLPLVLDNPERLNAVLGTNVAVLLSTLALLIAGLSL</sequence>
<organism evidence="10 11">
    <name type="scientific">Marinobacter pelagius</name>
    <dbReference type="NCBI Taxonomy" id="379482"/>
    <lineage>
        <taxon>Bacteria</taxon>
        <taxon>Pseudomonadati</taxon>
        <taxon>Pseudomonadota</taxon>
        <taxon>Gammaproteobacteria</taxon>
        <taxon>Pseudomonadales</taxon>
        <taxon>Marinobacteraceae</taxon>
        <taxon>Marinobacter</taxon>
    </lineage>
</organism>
<dbReference type="Pfam" id="PF01040">
    <property type="entry name" value="UbiA"/>
    <property type="match status" value="1"/>
</dbReference>
<dbReference type="PIRSF" id="PIRSF005355">
    <property type="entry name" value="UBIAD1"/>
    <property type="match status" value="1"/>
</dbReference>
<dbReference type="GO" id="GO:0042371">
    <property type="term" value="P:vitamin K biosynthetic process"/>
    <property type="evidence" value="ECO:0007669"/>
    <property type="project" value="TreeGrafter"/>
</dbReference>
<feature type="transmembrane region" description="Helical" evidence="9">
    <location>
        <begin position="95"/>
        <end position="115"/>
    </location>
</feature>
<comment type="caution">
    <text evidence="10">The sequence shown here is derived from an EMBL/GenBank/DDBJ whole genome shotgun (WGS) entry which is preliminary data.</text>
</comment>
<comment type="pathway">
    <text evidence="2">Quinol/quinone metabolism; menaquinone biosynthesis.</text>
</comment>
<keyword evidence="5 10" id="KW-0808">Transferase</keyword>
<keyword evidence="8 9" id="KW-0472">Membrane</keyword>
<evidence type="ECO:0000256" key="8">
    <source>
        <dbReference type="ARBA" id="ARBA00023136"/>
    </source>
</evidence>
<evidence type="ECO:0000313" key="11">
    <source>
        <dbReference type="Proteomes" id="UP000252995"/>
    </source>
</evidence>
<dbReference type="EMBL" id="QNRO01000003">
    <property type="protein sequence ID" value="RBP32506.1"/>
    <property type="molecule type" value="Genomic_DNA"/>
</dbReference>
<dbReference type="CDD" id="cd13962">
    <property type="entry name" value="PT_UbiA_UBIAD1"/>
    <property type="match status" value="1"/>
</dbReference>
<evidence type="ECO:0000313" key="10">
    <source>
        <dbReference type="EMBL" id="RBP32506.1"/>
    </source>
</evidence>
<name>A0A366GWB6_9GAMM</name>
<dbReference type="RefSeq" id="WP_113861642.1">
    <property type="nucleotide sequence ID" value="NZ_QNRO01000003.1"/>
</dbReference>
<dbReference type="InterPro" id="IPR000537">
    <property type="entry name" value="UbiA_prenyltransferase"/>
</dbReference>
<comment type="subcellular location">
    <subcellularLocation>
        <location evidence="1">Membrane</location>
        <topology evidence="1">Multi-pass membrane protein</topology>
    </subcellularLocation>
</comment>
<evidence type="ECO:0000256" key="3">
    <source>
        <dbReference type="ARBA" id="ARBA00022428"/>
    </source>
</evidence>
<evidence type="ECO:0000256" key="2">
    <source>
        <dbReference type="ARBA" id="ARBA00004863"/>
    </source>
</evidence>
<keyword evidence="4" id="KW-1003">Cell membrane</keyword>
<evidence type="ECO:0000256" key="5">
    <source>
        <dbReference type="ARBA" id="ARBA00022679"/>
    </source>
</evidence>